<dbReference type="InterPro" id="IPR024337">
    <property type="entry name" value="tRNA_splic_suSen54"/>
</dbReference>
<organism evidence="5 6">
    <name type="scientific">Stichopus japonicus</name>
    <name type="common">Sea cucumber</name>
    <dbReference type="NCBI Taxonomy" id="307972"/>
    <lineage>
        <taxon>Eukaryota</taxon>
        <taxon>Metazoa</taxon>
        <taxon>Echinodermata</taxon>
        <taxon>Eleutherozoa</taxon>
        <taxon>Echinozoa</taxon>
        <taxon>Holothuroidea</taxon>
        <taxon>Aspidochirotacea</taxon>
        <taxon>Aspidochirotida</taxon>
        <taxon>Stichopodidae</taxon>
        <taxon>Apostichopus</taxon>
    </lineage>
</organism>
<proteinExistence type="inferred from homology"/>
<feature type="compositionally biased region" description="Polar residues" evidence="3">
    <location>
        <begin position="257"/>
        <end position="266"/>
    </location>
</feature>
<feature type="compositionally biased region" description="Basic and acidic residues" evidence="3">
    <location>
        <begin position="370"/>
        <end position="380"/>
    </location>
</feature>
<keyword evidence="6" id="KW-1185">Reference proteome</keyword>
<protein>
    <recommendedName>
        <fullName evidence="4">tRNA-splicing endonuclease subunit Sen54 N-terminal domain-containing protein</fullName>
    </recommendedName>
</protein>
<sequence length="682" mass="76377">MGVGVVGFKGPQDLVHYHKLDPHLPRSGIKAAEPDGSSAQAIRLSQMQAQQREILDEEKVAKFGSLSSGDWNHDLELIEVKSLKGKFWQTMGYNAGVKKYLYPEEGLFLMEMNAFEIRYHGVPMSLQQAYELLIPREFTLEEYQTYAYLMRLGYIVTRHKQCDVTEYEQRIKLYQQNSSRQKRACKKVQVWFDQMTKKIKVPNNSDSGDLTDESYYSSSSGNGFSVNSAGDLNTKVKQALQDLEEKCPSSEAEDGSNDNSSFYSDGPISQLSAENLEKVDSDFNYSVVNLLDYHQKHCSSSSEFTGKIVKRKHSSWYITRANGSSSGSSIQQGMKPAKVRRRDSWDLSKGLGWSQEQTNLPDHMKEEATTTLTKKEDKGKTKLQSSDLGSSDPSLCESSINIDEFLLTVVNQITDVKDRRQKSNNIISRPYSTWNFTTIHIPDMGSRPLDPKLMDLPIEGAPPPRPKVKKVEIISEKYRGGGGGGKGDDGSITSHNELTSGFHTSDSAPEQSLSYMLDKGSMLLNNRLVAPSNWMEYKEMMKNPEGDLDELLTSPVGHLWSGEVKPLVKPSDAVNSEALLKKLQVIQSAEVKEMSRSCVPLCKDVKIAFDVHLPDSSFRKTCPGKPAFHIVVFSIHDPVPDYSTQMSILQQTGLVPLLFAIVESADVMFCCFRDVQVPIDFS</sequence>
<feature type="region of interest" description="Disordered" evidence="3">
    <location>
        <begin position="322"/>
        <end position="341"/>
    </location>
</feature>
<evidence type="ECO:0000256" key="3">
    <source>
        <dbReference type="SAM" id="MobiDB-lite"/>
    </source>
</evidence>
<dbReference type="OrthoDB" id="408683at2759"/>
<dbReference type="InterPro" id="IPR024336">
    <property type="entry name" value="tRNA_splic_suSen54_N"/>
</dbReference>
<evidence type="ECO:0000259" key="4">
    <source>
        <dbReference type="Pfam" id="PF12928"/>
    </source>
</evidence>
<comment type="similarity">
    <text evidence="1">Belongs to the SEN54 family.</text>
</comment>
<reference evidence="5 6" key="1">
    <citation type="journal article" date="2017" name="PLoS Biol.">
        <title>The sea cucumber genome provides insights into morphological evolution and visceral regeneration.</title>
        <authorList>
            <person name="Zhang X."/>
            <person name="Sun L."/>
            <person name="Yuan J."/>
            <person name="Sun Y."/>
            <person name="Gao Y."/>
            <person name="Zhang L."/>
            <person name="Li S."/>
            <person name="Dai H."/>
            <person name="Hamel J.F."/>
            <person name="Liu C."/>
            <person name="Yu Y."/>
            <person name="Liu S."/>
            <person name="Lin W."/>
            <person name="Guo K."/>
            <person name="Jin S."/>
            <person name="Xu P."/>
            <person name="Storey K.B."/>
            <person name="Huan P."/>
            <person name="Zhang T."/>
            <person name="Zhou Y."/>
            <person name="Zhang J."/>
            <person name="Lin C."/>
            <person name="Li X."/>
            <person name="Xing L."/>
            <person name="Huo D."/>
            <person name="Sun M."/>
            <person name="Wang L."/>
            <person name="Mercier A."/>
            <person name="Li F."/>
            <person name="Yang H."/>
            <person name="Xiang J."/>
        </authorList>
    </citation>
    <scope>NUCLEOTIDE SEQUENCE [LARGE SCALE GENOMIC DNA]</scope>
    <source>
        <strain evidence="5">Shaxun</strain>
        <tissue evidence="5">Muscle</tissue>
    </source>
</reference>
<name>A0A2G8LEZ5_STIJA</name>
<gene>
    <name evidence="5" type="ORF">BSL78_04236</name>
</gene>
<dbReference type="EMBL" id="MRZV01000100">
    <property type="protein sequence ID" value="PIK58834.1"/>
    <property type="molecule type" value="Genomic_DNA"/>
</dbReference>
<evidence type="ECO:0000313" key="5">
    <source>
        <dbReference type="EMBL" id="PIK58834.1"/>
    </source>
</evidence>
<dbReference type="AlphaFoldDB" id="A0A2G8LEZ5"/>
<evidence type="ECO:0000256" key="1">
    <source>
        <dbReference type="ARBA" id="ARBA00005736"/>
    </source>
</evidence>
<feature type="domain" description="tRNA-splicing endonuclease subunit Sen54 N-terminal" evidence="4">
    <location>
        <begin position="53"/>
        <end position="119"/>
    </location>
</feature>
<dbReference type="GO" id="GO:0000214">
    <property type="term" value="C:tRNA-intron endonuclease complex"/>
    <property type="evidence" value="ECO:0007669"/>
    <property type="project" value="TreeGrafter"/>
</dbReference>
<feature type="region of interest" description="Disordered" evidence="3">
    <location>
        <begin position="370"/>
        <end position="394"/>
    </location>
</feature>
<dbReference type="Proteomes" id="UP000230750">
    <property type="component" value="Unassembled WGS sequence"/>
</dbReference>
<dbReference type="Pfam" id="PF12928">
    <property type="entry name" value="tRNA_int_end_N2"/>
    <property type="match status" value="1"/>
</dbReference>
<keyword evidence="2" id="KW-0819">tRNA processing</keyword>
<dbReference type="GO" id="GO:0000379">
    <property type="term" value="P:tRNA-type intron splice site recognition and cleavage"/>
    <property type="evidence" value="ECO:0007669"/>
    <property type="project" value="TreeGrafter"/>
</dbReference>
<feature type="region of interest" description="Disordered" evidence="3">
    <location>
        <begin position="243"/>
        <end position="266"/>
    </location>
</feature>
<dbReference type="PANTHER" id="PTHR21027">
    <property type="entry name" value="TRNA-SPLICING ENDONUCLEASE SUBUNIT SEN54"/>
    <property type="match status" value="1"/>
</dbReference>
<dbReference type="STRING" id="307972.A0A2G8LEZ5"/>
<dbReference type="PANTHER" id="PTHR21027:SF1">
    <property type="entry name" value="TRNA-SPLICING ENDONUCLEASE SUBUNIT SEN54"/>
    <property type="match status" value="1"/>
</dbReference>
<evidence type="ECO:0000256" key="2">
    <source>
        <dbReference type="ARBA" id="ARBA00022694"/>
    </source>
</evidence>
<comment type="caution">
    <text evidence="5">The sequence shown here is derived from an EMBL/GenBank/DDBJ whole genome shotgun (WGS) entry which is preliminary data.</text>
</comment>
<evidence type="ECO:0000313" key="6">
    <source>
        <dbReference type="Proteomes" id="UP000230750"/>
    </source>
</evidence>
<accession>A0A2G8LEZ5</accession>
<feature type="compositionally biased region" description="Polar residues" evidence="3">
    <location>
        <begin position="382"/>
        <end position="394"/>
    </location>
</feature>